<reference evidence="1" key="1">
    <citation type="submission" date="2018-05" db="EMBL/GenBank/DDBJ databases">
        <authorList>
            <person name="Lanie J.A."/>
            <person name="Ng W.-L."/>
            <person name="Kazmierczak K.M."/>
            <person name="Andrzejewski T.M."/>
            <person name="Davidsen T.M."/>
            <person name="Wayne K.J."/>
            <person name="Tettelin H."/>
            <person name="Glass J.I."/>
            <person name="Rusch D."/>
            <person name="Podicherti R."/>
            <person name="Tsui H.-C.T."/>
            <person name="Winkler M.E."/>
        </authorList>
    </citation>
    <scope>NUCLEOTIDE SEQUENCE</scope>
</reference>
<proteinExistence type="predicted"/>
<sequence>MKLLNEFVFWRVALRYTKLVPLLIPRQGAMVKYLFTYLIIICNLLAIDSPRSSVMRTDYGFIDYANRLIVSRGTAAIMERETSEGDLQIIEKNLKLSKGEARARARDNLLDLIKLVNFDGRTVGEMMISDRLTESRVESFVGSAYQQGEIEYLERQEVAIALAVKMSGLAEILVDASGYMNESVAQSTFLMTRSSSPKSERTSGIVIDARNIYHIPAMVPKVFNEDDKLIYGPRHYTRSRSVNRGPMGYAHTMEDGNVNRRVGNSPLLVAAVSSDDTVNLTISNLDAERIRDAEKKFGVLTNCKVLVLLK</sequence>
<gene>
    <name evidence="1" type="ORF">METZ01_LOCUS126372</name>
</gene>
<organism evidence="1">
    <name type="scientific">marine metagenome</name>
    <dbReference type="NCBI Taxonomy" id="408172"/>
    <lineage>
        <taxon>unclassified sequences</taxon>
        <taxon>metagenomes</taxon>
        <taxon>ecological metagenomes</taxon>
    </lineage>
</organism>
<name>A0A381Y916_9ZZZZ</name>
<dbReference type="EMBL" id="UINC01017666">
    <property type="protein sequence ID" value="SVA73518.1"/>
    <property type="molecule type" value="Genomic_DNA"/>
</dbReference>
<dbReference type="AlphaFoldDB" id="A0A381Y916"/>
<accession>A0A381Y916</accession>
<evidence type="ECO:0000313" key="1">
    <source>
        <dbReference type="EMBL" id="SVA73518.1"/>
    </source>
</evidence>
<protein>
    <submittedName>
        <fullName evidence="1">Uncharacterized protein</fullName>
    </submittedName>
</protein>